<reference evidence="1 2" key="1">
    <citation type="journal article" date="2010" name="Nature">
        <title>Genome sequence of the palaeopolyploid soybean.</title>
        <authorList>
            <person name="Schmutz J."/>
            <person name="Cannon S.B."/>
            <person name="Schlueter J."/>
            <person name="Ma J."/>
            <person name="Mitros T."/>
            <person name="Nelson W."/>
            <person name="Hyten D.L."/>
            <person name="Song Q."/>
            <person name="Thelen J.J."/>
            <person name="Cheng J."/>
            <person name="Xu D."/>
            <person name="Hellsten U."/>
            <person name="May G.D."/>
            <person name="Yu Y."/>
            <person name="Sakurai T."/>
            <person name="Umezawa T."/>
            <person name="Bhattacharyya M.K."/>
            <person name="Sandhu D."/>
            <person name="Valliyodan B."/>
            <person name="Lindquist E."/>
            <person name="Peto M."/>
            <person name="Grant D."/>
            <person name="Shu S."/>
            <person name="Goodstein D."/>
            <person name="Barry K."/>
            <person name="Futrell-Griggs M."/>
            <person name="Abernathy B."/>
            <person name="Du J."/>
            <person name="Tian Z."/>
            <person name="Zhu L."/>
            <person name="Gill N."/>
            <person name="Joshi T."/>
            <person name="Libault M."/>
            <person name="Sethuraman A."/>
            <person name="Zhang X.-C."/>
            <person name="Shinozaki K."/>
            <person name="Nguyen H.T."/>
            <person name="Wing R.A."/>
            <person name="Cregan P."/>
            <person name="Specht J."/>
            <person name="Grimwood J."/>
            <person name="Rokhsar D."/>
            <person name="Stacey G."/>
            <person name="Shoemaker R.C."/>
            <person name="Jackson S.A."/>
        </authorList>
    </citation>
    <scope>NUCLEOTIDE SEQUENCE [LARGE SCALE GENOMIC DNA]</scope>
    <source>
        <strain evidence="2">cv. Williams 82</strain>
        <tissue evidence="1">Callus</tissue>
    </source>
</reference>
<keyword evidence="3" id="KW-1185">Reference proteome</keyword>
<reference evidence="2" key="2">
    <citation type="submission" date="2018-02" db="UniProtKB">
        <authorList>
            <consortium name="EnsemblPlants"/>
        </authorList>
    </citation>
    <scope>IDENTIFICATION</scope>
    <source>
        <strain evidence="2">Williams 82</strain>
    </source>
</reference>
<evidence type="ECO:0000313" key="1">
    <source>
        <dbReference type="EMBL" id="KRH14386.1"/>
    </source>
</evidence>
<gene>
    <name evidence="1" type="ORF">GLYMA_14G022700</name>
</gene>
<evidence type="ECO:0000313" key="3">
    <source>
        <dbReference type="Proteomes" id="UP000008827"/>
    </source>
</evidence>
<dbReference type="AlphaFoldDB" id="A0A0R0GF11"/>
<sequence length="69" mass="7666">MAMYLSNIFGCFSDGSPEESQKYTCDGNVCVLKNPKENMGKPQTLSNSKKSRHSLRISFARCAKRSPSC</sequence>
<dbReference type="Proteomes" id="UP000008827">
    <property type="component" value="Chromosome 14"/>
</dbReference>
<reference evidence="1" key="3">
    <citation type="submission" date="2018-07" db="EMBL/GenBank/DDBJ databases">
        <title>WGS assembly of Glycine max.</title>
        <authorList>
            <person name="Schmutz J."/>
            <person name="Cannon S."/>
            <person name="Schlueter J."/>
            <person name="Ma J."/>
            <person name="Mitros T."/>
            <person name="Nelson W."/>
            <person name="Hyten D."/>
            <person name="Song Q."/>
            <person name="Thelen J."/>
            <person name="Cheng J."/>
            <person name="Xu D."/>
            <person name="Hellsten U."/>
            <person name="May G."/>
            <person name="Yu Y."/>
            <person name="Sakurai T."/>
            <person name="Umezawa T."/>
            <person name="Bhattacharyya M."/>
            <person name="Sandhu D."/>
            <person name="Valliyodan B."/>
            <person name="Lindquist E."/>
            <person name="Peto M."/>
            <person name="Grant D."/>
            <person name="Shu S."/>
            <person name="Goodstein D."/>
            <person name="Barry K."/>
            <person name="Futrell-Griggs M."/>
            <person name="Abernathy B."/>
            <person name="Du J."/>
            <person name="Tian Z."/>
            <person name="Zhu L."/>
            <person name="Gill N."/>
            <person name="Joshi T."/>
            <person name="Libault M."/>
            <person name="Sethuraman A."/>
            <person name="Zhang X."/>
            <person name="Shinozaki K."/>
            <person name="Nguyen H."/>
            <person name="Wing R."/>
            <person name="Cregan P."/>
            <person name="Specht J."/>
            <person name="Grimwood J."/>
            <person name="Rokhsar D."/>
            <person name="Stacey G."/>
            <person name="Shoemaker R."/>
            <person name="Jackson S."/>
        </authorList>
    </citation>
    <scope>NUCLEOTIDE SEQUENCE</scope>
    <source>
        <tissue evidence="1">Callus</tissue>
    </source>
</reference>
<accession>A0A0R0GF11</accession>
<dbReference type="InParanoid" id="A0A0R0GF11"/>
<dbReference type="OMA" id="MAMYLSN"/>
<dbReference type="Gramene" id="KRH14386">
    <property type="protein sequence ID" value="KRH14386"/>
    <property type="gene ID" value="GLYMA_14G022700"/>
</dbReference>
<dbReference type="EMBL" id="CM000847">
    <property type="protein sequence ID" value="KRH14386.1"/>
    <property type="molecule type" value="Genomic_DNA"/>
</dbReference>
<dbReference type="EnsemblPlants" id="KRH14386">
    <property type="protein sequence ID" value="KRH14386"/>
    <property type="gene ID" value="GLYMA_14G022700"/>
</dbReference>
<name>A0A0R0GF11_SOYBN</name>
<evidence type="ECO:0000313" key="2">
    <source>
        <dbReference type="EnsemblPlants" id="KRH14386"/>
    </source>
</evidence>
<protein>
    <submittedName>
        <fullName evidence="1 2">Uncharacterized protein</fullName>
    </submittedName>
</protein>
<dbReference type="OrthoDB" id="1431687at2759"/>
<proteinExistence type="predicted"/>
<organism evidence="1">
    <name type="scientific">Glycine max</name>
    <name type="common">Soybean</name>
    <name type="synonym">Glycine hispida</name>
    <dbReference type="NCBI Taxonomy" id="3847"/>
    <lineage>
        <taxon>Eukaryota</taxon>
        <taxon>Viridiplantae</taxon>
        <taxon>Streptophyta</taxon>
        <taxon>Embryophyta</taxon>
        <taxon>Tracheophyta</taxon>
        <taxon>Spermatophyta</taxon>
        <taxon>Magnoliopsida</taxon>
        <taxon>eudicotyledons</taxon>
        <taxon>Gunneridae</taxon>
        <taxon>Pentapetalae</taxon>
        <taxon>rosids</taxon>
        <taxon>fabids</taxon>
        <taxon>Fabales</taxon>
        <taxon>Fabaceae</taxon>
        <taxon>Papilionoideae</taxon>
        <taxon>50 kb inversion clade</taxon>
        <taxon>NPAAA clade</taxon>
        <taxon>indigoferoid/millettioid clade</taxon>
        <taxon>Phaseoleae</taxon>
        <taxon>Glycine</taxon>
        <taxon>Glycine subgen. Soja</taxon>
    </lineage>
</organism>